<evidence type="ECO:0000313" key="2">
    <source>
        <dbReference type="Proteomes" id="UP001205185"/>
    </source>
</evidence>
<organism evidence="1 2">
    <name type="scientific">Actinokineospora diospyrosa</name>
    <dbReference type="NCBI Taxonomy" id="103728"/>
    <lineage>
        <taxon>Bacteria</taxon>
        <taxon>Bacillati</taxon>
        <taxon>Actinomycetota</taxon>
        <taxon>Actinomycetes</taxon>
        <taxon>Pseudonocardiales</taxon>
        <taxon>Pseudonocardiaceae</taxon>
        <taxon>Actinokineospora</taxon>
    </lineage>
</organism>
<keyword evidence="2" id="KW-1185">Reference proteome</keyword>
<accession>A0ABT1IE79</accession>
<evidence type="ECO:0008006" key="3">
    <source>
        <dbReference type="Google" id="ProtNLM"/>
    </source>
</evidence>
<name>A0ABT1IE79_9PSEU</name>
<protein>
    <recommendedName>
        <fullName evidence="3">Winged helix DNA-binding protein</fullName>
    </recommendedName>
</protein>
<dbReference type="EMBL" id="JAMTCO010000008">
    <property type="protein sequence ID" value="MCP2270929.1"/>
    <property type="molecule type" value="Genomic_DNA"/>
</dbReference>
<dbReference type="RefSeq" id="WP_253887889.1">
    <property type="nucleotide sequence ID" value="NZ_BAAAVB010000013.1"/>
</dbReference>
<comment type="caution">
    <text evidence="1">The sequence shown here is derived from an EMBL/GenBank/DDBJ whole genome shotgun (WGS) entry which is preliminary data.</text>
</comment>
<proteinExistence type="predicted"/>
<sequence length="88" mass="9408">MTENETRALRHAAEGSVLFHSGLWGAPLSFLWAGSDGGPAGHVPQWVAEALTVLERRGLVVFRVVLGTRDVAVRVTEAGMQVLGKRSA</sequence>
<evidence type="ECO:0000313" key="1">
    <source>
        <dbReference type="EMBL" id="MCP2270929.1"/>
    </source>
</evidence>
<gene>
    <name evidence="1" type="ORF">LV75_003441</name>
</gene>
<dbReference type="Proteomes" id="UP001205185">
    <property type="component" value="Unassembled WGS sequence"/>
</dbReference>
<reference evidence="1 2" key="1">
    <citation type="submission" date="2022-06" db="EMBL/GenBank/DDBJ databases">
        <title>Genomic Encyclopedia of Archaeal and Bacterial Type Strains, Phase II (KMG-II): from individual species to whole genera.</title>
        <authorList>
            <person name="Goeker M."/>
        </authorList>
    </citation>
    <scope>NUCLEOTIDE SEQUENCE [LARGE SCALE GENOMIC DNA]</scope>
    <source>
        <strain evidence="1 2">DSM 44255</strain>
    </source>
</reference>